<dbReference type="EMBL" id="BARU01007793">
    <property type="protein sequence ID" value="GAH32853.1"/>
    <property type="molecule type" value="Genomic_DNA"/>
</dbReference>
<protein>
    <recommendedName>
        <fullName evidence="7">FAD-dependent oxidoreductase 2 FAD binding domain-containing protein</fullName>
    </recommendedName>
</protein>
<evidence type="ECO:0000256" key="3">
    <source>
        <dbReference type="ARBA" id="ARBA00023002"/>
    </source>
</evidence>
<name>X1GIL6_9ZZZZ</name>
<dbReference type="GO" id="GO:0046872">
    <property type="term" value="F:metal ion binding"/>
    <property type="evidence" value="ECO:0007669"/>
    <property type="project" value="UniProtKB-KW"/>
</dbReference>
<evidence type="ECO:0000313" key="6">
    <source>
        <dbReference type="EMBL" id="GAH32853.1"/>
    </source>
</evidence>
<organism evidence="6">
    <name type="scientific">marine sediment metagenome</name>
    <dbReference type="NCBI Taxonomy" id="412755"/>
    <lineage>
        <taxon>unclassified sequences</taxon>
        <taxon>metagenomes</taxon>
        <taxon>ecological metagenomes</taxon>
    </lineage>
</organism>
<gene>
    <name evidence="6" type="ORF">S03H2_15338</name>
</gene>
<evidence type="ECO:0000256" key="5">
    <source>
        <dbReference type="ARBA" id="ARBA00023014"/>
    </source>
</evidence>
<dbReference type="Gene3D" id="3.50.50.60">
    <property type="entry name" value="FAD/NAD(P)-binding domain"/>
    <property type="match status" value="1"/>
</dbReference>
<dbReference type="SUPFAM" id="SSF51905">
    <property type="entry name" value="FAD/NAD(P)-binding domain"/>
    <property type="match status" value="1"/>
</dbReference>
<keyword evidence="1" id="KW-0004">4Fe-4S</keyword>
<dbReference type="AlphaFoldDB" id="X1GIL6"/>
<dbReference type="Pfam" id="PF12831">
    <property type="entry name" value="FAD_oxidored"/>
    <property type="match status" value="1"/>
</dbReference>
<evidence type="ECO:0000256" key="2">
    <source>
        <dbReference type="ARBA" id="ARBA00022723"/>
    </source>
</evidence>
<comment type="caution">
    <text evidence="6">The sequence shown here is derived from an EMBL/GenBank/DDBJ whole genome shotgun (WGS) entry which is preliminary data.</text>
</comment>
<evidence type="ECO:0000256" key="4">
    <source>
        <dbReference type="ARBA" id="ARBA00023004"/>
    </source>
</evidence>
<sequence>SEFERRAKEMNGSINVFGNIRNKEMIATIEQEGLMVNGEPTFEILDTEIFKHVADELVQEASITPLLHCTAVDVIMEGTAIKGVITESKSGRQAILAKRIIDATGDADVAYLSGVPFRKSPKNELMEVTVNFGASGINISKFLMYVYLNPGSIGDWGDTSGKEESSFSTYLVEPFNKAKRAGEIPEDVNIESFWTNYTDAGEITSFNGIHMSGIDPTDVWDLTKAEIEDRKRVMWAIEALKKYTPGFKKARLRTIGASLGIRESRKIIGEYEITEHDVKNEGRFEDSIGICPEFVDGYGIAIMPTTGRYFQVPYRIIVPQKVENLLVVGRCVAGDKISHAATRQMCCCTVTGQGAGVAAAISVKDNVSCRQVSISKVKEVLKKQGVRID</sequence>
<evidence type="ECO:0008006" key="7">
    <source>
        <dbReference type="Google" id="ProtNLM"/>
    </source>
</evidence>
<evidence type="ECO:0000256" key="1">
    <source>
        <dbReference type="ARBA" id="ARBA00022485"/>
    </source>
</evidence>
<dbReference type="InterPro" id="IPR039650">
    <property type="entry name" value="HdrA-like"/>
</dbReference>
<dbReference type="PANTHER" id="PTHR43498:SF1">
    <property type="entry name" value="COB--COM HETERODISULFIDE REDUCTASE IRON-SULFUR SUBUNIT A"/>
    <property type="match status" value="1"/>
</dbReference>
<dbReference type="InterPro" id="IPR036188">
    <property type="entry name" value="FAD/NAD-bd_sf"/>
</dbReference>
<keyword evidence="3" id="KW-0560">Oxidoreductase</keyword>
<proteinExistence type="predicted"/>
<dbReference type="GO" id="GO:0016491">
    <property type="term" value="F:oxidoreductase activity"/>
    <property type="evidence" value="ECO:0007669"/>
    <property type="project" value="UniProtKB-KW"/>
</dbReference>
<keyword evidence="5" id="KW-0411">Iron-sulfur</keyword>
<dbReference type="PANTHER" id="PTHR43498">
    <property type="entry name" value="FERREDOXIN:COB-COM HETERODISULFIDE REDUCTASE SUBUNIT A"/>
    <property type="match status" value="1"/>
</dbReference>
<reference evidence="6" key="1">
    <citation type="journal article" date="2014" name="Front. Microbiol.">
        <title>High frequency of phylogenetically diverse reductive dehalogenase-homologous genes in deep subseafloor sedimentary metagenomes.</title>
        <authorList>
            <person name="Kawai M."/>
            <person name="Futagami T."/>
            <person name="Toyoda A."/>
            <person name="Takaki Y."/>
            <person name="Nishi S."/>
            <person name="Hori S."/>
            <person name="Arai W."/>
            <person name="Tsubouchi T."/>
            <person name="Morono Y."/>
            <person name="Uchiyama I."/>
            <person name="Ito T."/>
            <person name="Fujiyama A."/>
            <person name="Inagaki F."/>
            <person name="Takami H."/>
        </authorList>
    </citation>
    <scope>NUCLEOTIDE SEQUENCE</scope>
    <source>
        <strain evidence="6">Expedition CK06-06</strain>
    </source>
</reference>
<dbReference type="GO" id="GO:0051539">
    <property type="term" value="F:4 iron, 4 sulfur cluster binding"/>
    <property type="evidence" value="ECO:0007669"/>
    <property type="project" value="UniProtKB-KW"/>
</dbReference>
<keyword evidence="4" id="KW-0408">Iron</keyword>
<feature type="non-terminal residue" evidence="6">
    <location>
        <position position="1"/>
    </location>
</feature>
<accession>X1GIL6</accession>
<keyword evidence="2" id="KW-0479">Metal-binding</keyword>